<comment type="caution">
    <text evidence="1">The sequence shown here is derived from an EMBL/GenBank/DDBJ whole genome shotgun (WGS) entry which is preliminary data.</text>
</comment>
<dbReference type="InParanoid" id="A0A1D3D5U2"/>
<dbReference type="FunCoup" id="A0A1D3D5U2">
    <property type="interactions" value="39"/>
</dbReference>
<dbReference type="VEuPathDB" id="ToxoDB:LOC34618440"/>
<gene>
    <name evidence="1" type="ORF">cyc_01428</name>
</gene>
<proteinExistence type="predicted"/>
<dbReference type="Proteomes" id="UP000095192">
    <property type="component" value="Unassembled WGS sequence"/>
</dbReference>
<dbReference type="VEuPathDB" id="ToxoDB:cyc_01428"/>
<keyword evidence="2" id="KW-1185">Reference proteome</keyword>
<evidence type="ECO:0000313" key="2">
    <source>
        <dbReference type="Proteomes" id="UP000095192"/>
    </source>
</evidence>
<reference evidence="1 2" key="1">
    <citation type="journal article" date="2016" name="BMC Genomics">
        <title>Comparative genomics reveals Cyclospora cayetanensis possesses coccidia-like metabolism and invasion components but unique surface antigens.</title>
        <authorList>
            <person name="Liu S."/>
            <person name="Wang L."/>
            <person name="Zheng H."/>
            <person name="Xu Z."/>
            <person name="Roellig D.M."/>
            <person name="Li N."/>
            <person name="Frace M.A."/>
            <person name="Tang K."/>
            <person name="Arrowood M.J."/>
            <person name="Moss D.M."/>
            <person name="Zhang L."/>
            <person name="Feng Y."/>
            <person name="Xiao L."/>
        </authorList>
    </citation>
    <scope>NUCLEOTIDE SEQUENCE [LARGE SCALE GENOMIC DNA]</scope>
    <source>
        <strain evidence="1 2">CHN_HEN01</strain>
    </source>
</reference>
<dbReference type="EMBL" id="JROU02000600">
    <property type="protein sequence ID" value="OEH78820.1"/>
    <property type="molecule type" value="Genomic_DNA"/>
</dbReference>
<evidence type="ECO:0000313" key="1">
    <source>
        <dbReference type="EMBL" id="OEH78820.1"/>
    </source>
</evidence>
<accession>A0A1D3D5U2</accession>
<organism evidence="1 2">
    <name type="scientific">Cyclospora cayetanensis</name>
    <dbReference type="NCBI Taxonomy" id="88456"/>
    <lineage>
        <taxon>Eukaryota</taxon>
        <taxon>Sar</taxon>
        <taxon>Alveolata</taxon>
        <taxon>Apicomplexa</taxon>
        <taxon>Conoidasida</taxon>
        <taxon>Coccidia</taxon>
        <taxon>Eucoccidiorida</taxon>
        <taxon>Eimeriorina</taxon>
        <taxon>Eimeriidae</taxon>
        <taxon>Cyclospora</taxon>
    </lineage>
</organism>
<name>A0A1D3D5U2_9EIME</name>
<protein>
    <submittedName>
        <fullName evidence="1">Uncharacterized protein</fullName>
    </submittedName>
</protein>
<sequence length="242" mass="26735">MVSLTAFFRASLPRFSGGAAKPKWSVDRQQLFGAARADKHHYGEHPTYNHFLLFIRGLRPALEEAAESTAQVIGNATRAVWLPTKTFVQKHNPDLRLQLVALSSFFATSMFITGCLNDTFQKIVDLTSLLEHRAAGELEREAATSAKDFGVLCDRLELASEADSKLELAQDSAQKRHGAGVAGKPVECLPPIRWRFEMMPYGADSPDAHAFPTPSHEQQGGLPCPLNAWQCVRFLRISFQAG</sequence>
<dbReference type="AlphaFoldDB" id="A0A1D3D5U2"/>